<feature type="domain" description="RING-CH-type" evidence="10">
    <location>
        <begin position="64"/>
        <end position="125"/>
    </location>
</feature>
<dbReference type="InterPro" id="IPR013083">
    <property type="entry name" value="Znf_RING/FYVE/PHD"/>
</dbReference>
<keyword evidence="7" id="KW-0391">Immunity</keyword>
<keyword evidence="6" id="KW-0862">Zinc</keyword>
<feature type="region of interest" description="Disordered" evidence="8">
    <location>
        <begin position="236"/>
        <end position="261"/>
    </location>
</feature>
<feature type="transmembrane region" description="Helical" evidence="9">
    <location>
        <begin position="377"/>
        <end position="395"/>
    </location>
</feature>
<dbReference type="InterPro" id="IPR011016">
    <property type="entry name" value="Znf_RING-CH"/>
</dbReference>
<dbReference type="GO" id="GO:0005765">
    <property type="term" value="C:lysosomal membrane"/>
    <property type="evidence" value="ECO:0007669"/>
    <property type="project" value="UniProtKB-SubCell"/>
</dbReference>
<dbReference type="GO" id="GO:0002376">
    <property type="term" value="P:immune system process"/>
    <property type="evidence" value="ECO:0007669"/>
    <property type="project" value="UniProtKB-KW"/>
</dbReference>
<evidence type="ECO:0000256" key="6">
    <source>
        <dbReference type="ARBA" id="ARBA00022833"/>
    </source>
</evidence>
<dbReference type="SMART" id="SM00744">
    <property type="entry name" value="RINGv"/>
    <property type="match status" value="1"/>
</dbReference>
<feature type="region of interest" description="Disordered" evidence="8">
    <location>
        <begin position="283"/>
        <end position="302"/>
    </location>
</feature>
<dbReference type="PANTHER" id="PTHR45981">
    <property type="entry name" value="LD02310P"/>
    <property type="match status" value="1"/>
</dbReference>
<evidence type="ECO:0000256" key="4">
    <source>
        <dbReference type="ARBA" id="ARBA00022723"/>
    </source>
</evidence>
<organism evidence="11">
    <name type="scientific">Simocephalus serrulatus</name>
    <dbReference type="NCBI Taxonomy" id="117539"/>
    <lineage>
        <taxon>Eukaryota</taxon>
        <taxon>Metazoa</taxon>
        <taxon>Ecdysozoa</taxon>
        <taxon>Arthropoda</taxon>
        <taxon>Crustacea</taxon>
        <taxon>Branchiopoda</taxon>
        <taxon>Diplostraca</taxon>
        <taxon>Cladocera</taxon>
        <taxon>Anomopoda</taxon>
        <taxon>Daphniidae</taxon>
        <taxon>Simocephalus</taxon>
    </lineage>
</organism>
<evidence type="ECO:0000256" key="1">
    <source>
        <dbReference type="ARBA" id="ARBA00004127"/>
    </source>
</evidence>
<dbReference type="GO" id="GO:0005768">
    <property type="term" value="C:endosome"/>
    <property type="evidence" value="ECO:0007669"/>
    <property type="project" value="UniProtKB-SubCell"/>
</dbReference>
<evidence type="ECO:0000256" key="8">
    <source>
        <dbReference type="SAM" id="MobiDB-lite"/>
    </source>
</evidence>
<feature type="transmembrane region" description="Helical" evidence="9">
    <location>
        <begin position="147"/>
        <end position="169"/>
    </location>
</feature>
<keyword evidence="4" id="KW-0479">Metal-binding</keyword>
<reference evidence="11" key="1">
    <citation type="submission" date="2018-08" db="EMBL/GenBank/DDBJ databases">
        <authorList>
            <person name="Cornetti L."/>
        </authorList>
    </citation>
    <scope>NUCLEOTIDE SEQUENCE</scope>
    <source>
        <strain evidence="11">OM-SAIQ-clone2</strain>
    </source>
</reference>
<dbReference type="GO" id="GO:0008270">
    <property type="term" value="F:zinc ion binding"/>
    <property type="evidence" value="ECO:0007669"/>
    <property type="project" value="UniProtKB-KW"/>
</dbReference>
<gene>
    <name evidence="11" type="primary">EOG090X0DX7</name>
</gene>
<evidence type="ECO:0000256" key="5">
    <source>
        <dbReference type="ARBA" id="ARBA00022771"/>
    </source>
</evidence>
<dbReference type="EMBL" id="LR024889">
    <property type="protein sequence ID" value="SVE94508.1"/>
    <property type="molecule type" value="mRNA"/>
</dbReference>
<dbReference type="AlphaFoldDB" id="A0A4Y7NMM3"/>
<dbReference type="Gene3D" id="3.30.40.10">
    <property type="entry name" value="Zinc/RING finger domain, C3HC4 (zinc finger)"/>
    <property type="match status" value="1"/>
</dbReference>
<evidence type="ECO:0000256" key="7">
    <source>
        <dbReference type="ARBA" id="ARBA00022859"/>
    </source>
</evidence>
<keyword evidence="9" id="KW-0812">Transmembrane</keyword>
<feature type="region of interest" description="Disordered" evidence="8">
    <location>
        <begin position="23"/>
        <end position="52"/>
    </location>
</feature>
<feature type="transmembrane region" description="Helical" evidence="9">
    <location>
        <begin position="189"/>
        <end position="213"/>
    </location>
</feature>
<sequence>MPLLKVVVSSTRNSTETVAALERDLDGQSSSFSTHNDDQPDELSQEENPNSPLLSAASTLSQKGSITSQDICRICHCEAEFEAPLVAPCCCAGSLKYVHQGCLQRWVQSSDMKNCELCKYPFIMQTKIKPFKEWEKLDMSSMERRKLACSVTFHAVAFTCVIWSLYVLIDRSAEEYYSGQLNWPFWTKLVVVAIGFTGGVVFMYVQCTMYLTLCRRWRAYNRVILVQNAPSRTGNATTTLTLPSDSVTTKPSGVKRKAEKKGSAPVQSVVTIASAFTGGNLRSKVGGSSSSSSTVVDPVSADASHHHQLADNIVVSESVQAEEMAALLDRKPQPSTKQGSPIDDSIIPSIQNLHEPLINKTTITKYRRLHLKKKRKNFGLTIGTGAGYFVIQGASSGAPGTAR</sequence>
<evidence type="ECO:0000256" key="2">
    <source>
        <dbReference type="ARBA" id="ARBA00004177"/>
    </source>
</evidence>
<dbReference type="PROSITE" id="PS51292">
    <property type="entry name" value="ZF_RING_CH"/>
    <property type="match status" value="1"/>
</dbReference>
<keyword evidence="9" id="KW-0472">Membrane</keyword>
<feature type="compositionally biased region" description="Polar residues" evidence="8">
    <location>
        <begin position="236"/>
        <end position="251"/>
    </location>
</feature>
<dbReference type="SUPFAM" id="SSF57850">
    <property type="entry name" value="RING/U-box"/>
    <property type="match status" value="1"/>
</dbReference>
<accession>A0A4Y7NMM3</accession>
<comment type="subcellular location">
    <subcellularLocation>
        <location evidence="1">Endomembrane system</location>
        <topology evidence="1">Multi-pass membrane protein</topology>
    </subcellularLocation>
    <subcellularLocation>
        <location evidence="2">Endosome</location>
    </subcellularLocation>
    <subcellularLocation>
        <location evidence="3">Lysosome membrane</location>
    </subcellularLocation>
</comment>
<keyword evidence="5" id="KW-0863">Zinc-finger</keyword>
<protein>
    <submittedName>
        <fullName evidence="11">EOG090X0DX7</fullName>
    </submittedName>
</protein>
<evidence type="ECO:0000256" key="3">
    <source>
        <dbReference type="ARBA" id="ARBA00004656"/>
    </source>
</evidence>
<proteinExistence type="evidence at transcript level"/>
<dbReference type="Pfam" id="PF12906">
    <property type="entry name" value="RINGv"/>
    <property type="match status" value="1"/>
</dbReference>
<evidence type="ECO:0000256" key="9">
    <source>
        <dbReference type="SAM" id="Phobius"/>
    </source>
</evidence>
<name>A0A4Y7NMM3_9CRUS</name>
<keyword evidence="9" id="KW-1133">Transmembrane helix</keyword>
<evidence type="ECO:0000313" key="11">
    <source>
        <dbReference type="EMBL" id="SVE94508.1"/>
    </source>
</evidence>
<evidence type="ECO:0000259" key="10">
    <source>
        <dbReference type="PROSITE" id="PS51292"/>
    </source>
</evidence>